<dbReference type="EMBL" id="JARXVQ010000001">
    <property type="protein sequence ID" value="MDH6181277.1"/>
    <property type="molecule type" value="Genomic_DNA"/>
</dbReference>
<feature type="region of interest" description="Disordered" evidence="1">
    <location>
        <begin position="1"/>
        <end position="31"/>
    </location>
</feature>
<comment type="caution">
    <text evidence="2">The sequence shown here is derived from an EMBL/GenBank/DDBJ whole genome shotgun (WGS) entry which is preliminary data.</text>
</comment>
<evidence type="ECO:0000256" key="1">
    <source>
        <dbReference type="SAM" id="MobiDB-lite"/>
    </source>
</evidence>
<reference evidence="2 3" key="1">
    <citation type="submission" date="2023-04" db="EMBL/GenBank/DDBJ databases">
        <title>Genome Encyclopedia of Bacteria and Archaea VI: Functional Genomics of Type Strains.</title>
        <authorList>
            <person name="Whitman W."/>
        </authorList>
    </citation>
    <scope>NUCLEOTIDE SEQUENCE [LARGE SCALE GENOMIC DNA]</scope>
    <source>
        <strain evidence="2 3">SG_E_30_P1</strain>
    </source>
</reference>
<proteinExistence type="predicted"/>
<dbReference type="PANTHER" id="PTHR39441">
    <property type="entry name" value="DUF2252 DOMAIN-CONTAINING PROTEIN"/>
    <property type="match status" value="1"/>
</dbReference>
<accession>A0ABT6KQ11</accession>
<protein>
    <submittedName>
        <fullName evidence="2">Uncharacterized protein (DUF2252 family)</fullName>
    </submittedName>
</protein>
<sequence>MDHADQIARGRGLRARVPRSSLSTHRPAERDPRAIIDAQNTTRVQELVPLRLARMTASPFAFYRGTAAIMANDLADAPSTGIHIVSCGDAHISNFGFFASPQRTLVFDLNDFDEAGVGPWEWDLKRLVTSVIIGARDIGIDEAVARRTALATAAAYRSTLRELVSTPVLDRYFRVADLERISARVRGSARSVVEKAARQARKRTSEHAVARMTSVDAAGHRRFVNDPPVLARLSDEERRELSYLVEQYARTLRVDVAMAFSQYRLVDVAVRVVGVGSVGTRCFVALFSGPSEEPLVLQIKEALPSVVEAWGGIGAGGAQHEGQRVVSHQRVLQAVSDPFLGWITGRENRHYYVRQFRDMKGSIDLDALTPGQFGTYASGCAIVLARAHSQSPHAPSIAGYLGSSDRFDRSVVEWSLAYADQSLADFRAVAASL</sequence>
<evidence type="ECO:0000313" key="3">
    <source>
        <dbReference type="Proteomes" id="UP001160142"/>
    </source>
</evidence>
<dbReference type="Pfam" id="PF10009">
    <property type="entry name" value="DUF2252"/>
    <property type="match status" value="1"/>
</dbReference>
<dbReference type="PANTHER" id="PTHR39441:SF1">
    <property type="entry name" value="DUF2252 DOMAIN-CONTAINING PROTEIN"/>
    <property type="match status" value="1"/>
</dbReference>
<evidence type="ECO:0000313" key="2">
    <source>
        <dbReference type="EMBL" id="MDH6181277.1"/>
    </source>
</evidence>
<dbReference type="InterPro" id="IPR018721">
    <property type="entry name" value="DUF2252"/>
</dbReference>
<dbReference type="Proteomes" id="UP001160142">
    <property type="component" value="Unassembled WGS sequence"/>
</dbReference>
<name>A0ABT6KQ11_9MICO</name>
<keyword evidence="3" id="KW-1185">Reference proteome</keyword>
<organism evidence="2 3">
    <name type="scientific">Antiquaquibacter oligotrophicus</name>
    <dbReference type="NCBI Taxonomy" id="2880260"/>
    <lineage>
        <taxon>Bacteria</taxon>
        <taxon>Bacillati</taxon>
        <taxon>Actinomycetota</taxon>
        <taxon>Actinomycetes</taxon>
        <taxon>Micrococcales</taxon>
        <taxon>Microbacteriaceae</taxon>
        <taxon>Antiquaquibacter</taxon>
    </lineage>
</organism>
<gene>
    <name evidence="2" type="ORF">M2152_001459</name>
</gene>